<keyword evidence="4" id="KW-1185">Reference proteome</keyword>
<keyword evidence="1" id="KW-1133">Transmembrane helix</keyword>
<feature type="transmembrane region" description="Helical" evidence="1">
    <location>
        <begin position="59"/>
        <end position="83"/>
    </location>
</feature>
<sequence length="342" mass="38466">MVVYQLARMNRLSGDPSWWPFISASRFFSYFTVAASIGMMYDWALSFGQEVELIWRQRWSLMTFLYLGVRYLGILSAVLNVVVNASTISVTDAVSLLHRCLLLTPITREPCRGECYIFYLVWNWTNVVVYIMLSVIMITRIHAMYQRSRKVLTFLVVIFLAVNIFNGVAAAISTKHISGEELILSGTYECTISGYAGNVLLGPITWVLGTLWEVLALCFAVWIAVKHFRELRQHSAGGIIGDCFTVLVKTHVVYFASFVAVSCFHMGYLSPTSSVDPYSLKNQIYSGFFQVAEVIQMFVLGPRLILGVREYHAKLMTDFDVAAGMTSIAFQERVHISTGSGV</sequence>
<dbReference type="EMBL" id="JABBWD010000005">
    <property type="protein sequence ID" value="KAG1781512.1"/>
    <property type="molecule type" value="Genomic_DNA"/>
</dbReference>
<dbReference type="Proteomes" id="UP000714275">
    <property type="component" value="Unassembled WGS sequence"/>
</dbReference>
<feature type="domain" description="DUF6533" evidence="2">
    <location>
        <begin position="30"/>
        <end position="75"/>
    </location>
</feature>
<feature type="transmembrane region" description="Helical" evidence="1">
    <location>
        <begin position="151"/>
        <end position="172"/>
    </location>
</feature>
<comment type="caution">
    <text evidence="3">The sequence shown here is derived from an EMBL/GenBank/DDBJ whole genome shotgun (WGS) entry which is preliminary data.</text>
</comment>
<accession>A0A9P7A4A4</accession>
<dbReference type="InterPro" id="IPR045340">
    <property type="entry name" value="DUF6533"/>
</dbReference>
<feature type="transmembrane region" description="Helical" evidence="1">
    <location>
        <begin position="116"/>
        <end position="139"/>
    </location>
</feature>
<dbReference type="Pfam" id="PF20151">
    <property type="entry name" value="DUF6533"/>
    <property type="match status" value="1"/>
</dbReference>
<gene>
    <name evidence="3" type="ORF">EV702DRAFT_590051</name>
</gene>
<evidence type="ECO:0000313" key="4">
    <source>
        <dbReference type="Proteomes" id="UP000714275"/>
    </source>
</evidence>
<dbReference type="OrthoDB" id="2671863at2759"/>
<organism evidence="3 4">
    <name type="scientific">Suillus placidus</name>
    <dbReference type="NCBI Taxonomy" id="48579"/>
    <lineage>
        <taxon>Eukaryota</taxon>
        <taxon>Fungi</taxon>
        <taxon>Dikarya</taxon>
        <taxon>Basidiomycota</taxon>
        <taxon>Agaricomycotina</taxon>
        <taxon>Agaricomycetes</taxon>
        <taxon>Agaricomycetidae</taxon>
        <taxon>Boletales</taxon>
        <taxon>Suillineae</taxon>
        <taxon>Suillaceae</taxon>
        <taxon>Suillus</taxon>
    </lineage>
</organism>
<dbReference type="AlphaFoldDB" id="A0A9P7A4A4"/>
<reference evidence="3" key="1">
    <citation type="journal article" date="2020" name="New Phytol.">
        <title>Comparative genomics reveals dynamic genome evolution in host specialist ectomycorrhizal fungi.</title>
        <authorList>
            <person name="Lofgren L.A."/>
            <person name="Nguyen N.H."/>
            <person name="Vilgalys R."/>
            <person name="Ruytinx J."/>
            <person name="Liao H.L."/>
            <person name="Branco S."/>
            <person name="Kuo A."/>
            <person name="LaButti K."/>
            <person name="Lipzen A."/>
            <person name="Andreopoulos W."/>
            <person name="Pangilinan J."/>
            <person name="Riley R."/>
            <person name="Hundley H."/>
            <person name="Na H."/>
            <person name="Barry K."/>
            <person name="Grigoriev I.V."/>
            <person name="Stajich J.E."/>
            <person name="Kennedy P.G."/>
        </authorList>
    </citation>
    <scope>NUCLEOTIDE SEQUENCE</scope>
    <source>
        <strain evidence="3">DOB743</strain>
    </source>
</reference>
<feature type="transmembrane region" description="Helical" evidence="1">
    <location>
        <begin position="288"/>
        <end position="306"/>
    </location>
</feature>
<protein>
    <recommendedName>
        <fullName evidence="2">DUF6533 domain-containing protein</fullName>
    </recommendedName>
</protein>
<feature type="transmembrane region" description="Helical" evidence="1">
    <location>
        <begin position="204"/>
        <end position="225"/>
    </location>
</feature>
<keyword evidence="1" id="KW-0812">Transmembrane</keyword>
<feature type="transmembrane region" description="Helical" evidence="1">
    <location>
        <begin position="246"/>
        <end position="268"/>
    </location>
</feature>
<proteinExistence type="predicted"/>
<name>A0A9P7A4A4_9AGAM</name>
<evidence type="ECO:0000256" key="1">
    <source>
        <dbReference type="SAM" id="Phobius"/>
    </source>
</evidence>
<evidence type="ECO:0000259" key="2">
    <source>
        <dbReference type="Pfam" id="PF20151"/>
    </source>
</evidence>
<evidence type="ECO:0000313" key="3">
    <source>
        <dbReference type="EMBL" id="KAG1781512.1"/>
    </source>
</evidence>
<keyword evidence="1" id="KW-0472">Membrane</keyword>